<feature type="signal peptide" evidence="1">
    <location>
        <begin position="1"/>
        <end position="19"/>
    </location>
</feature>
<proteinExistence type="predicted"/>
<reference evidence="2 3" key="1">
    <citation type="submission" date="2020-07" db="EMBL/GenBank/DDBJ databases">
        <title>Diversity of carbapenemase encoding genes among Pseudomonas putida group clinical isolates in a tertiary Brazilian hospital.</title>
        <authorList>
            <person name="Alberto-Lei F."/>
            <person name="Nodari C.S."/>
            <person name="Streling A.P."/>
            <person name="Paulino J.T."/>
            <person name="Bessa-Neto F.O."/>
            <person name="Cayo R."/>
            <person name="Gales A.C."/>
        </authorList>
    </citation>
    <scope>NUCLEOTIDE SEQUENCE [LARGE SCALE GENOMIC DNA]</scope>
    <source>
        <strain evidence="2 3">12464</strain>
    </source>
</reference>
<keyword evidence="1" id="KW-0732">Signal</keyword>
<evidence type="ECO:0000256" key="1">
    <source>
        <dbReference type="SAM" id="SignalP"/>
    </source>
</evidence>
<feature type="chain" id="PRO_5031129984" evidence="1">
    <location>
        <begin position="20"/>
        <end position="152"/>
    </location>
</feature>
<evidence type="ECO:0000313" key="3">
    <source>
        <dbReference type="Proteomes" id="UP000553948"/>
    </source>
</evidence>
<accession>A0A7W2QLF3</accession>
<sequence>MLKHALLFLLCLPLGPVHALDTRQIPSEQLLNLGSDLATHAGASQWQQLWQRTRAAGHLHHNPRHAHFTVAQPRLPKLAYETLAQADQVEARGKTLALYRRRFPGQVIGMSDERSLSALCLLVDWRTLPQNMANSARAYLGSASLMISYPCD</sequence>
<dbReference type="Proteomes" id="UP000553948">
    <property type="component" value="Unassembled WGS sequence"/>
</dbReference>
<dbReference type="EMBL" id="JACGDG010000027">
    <property type="protein sequence ID" value="MBA6118842.1"/>
    <property type="molecule type" value="Genomic_DNA"/>
</dbReference>
<gene>
    <name evidence="2" type="ORF">H4C47_24315</name>
</gene>
<evidence type="ECO:0000313" key="2">
    <source>
        <dbReference type="EMBL" id="MBA6118842.1"/>
    </source>
</evidence>
<comment type="caution">
    <text evidence="2">The sequence shown here is derived from an EMBL/GenBank/DDBJ whole genome shotgun (WGS) entry which is preliminary data.</text>
</comment>
<dbReference type="RefSeq" id="WP_182387687.1">
    <property type="nucleotide sequence ID" value="NZ_CP060529.1"/>
</dbReference>
<dbReference type="AlphaFoldDB" id="A0A7W2QLF3"/>
<protein>
    <submittedName>
        <fullName evidence="2">Uncharacterized protein</fullName>
    </submittedName>
</protein>
<name>A0A7W2QLF3_PSEPU</name>
<organism evidence="2 3">
    <name type="scientific">Pseudomonas putida</name>
    <name type="common">Arthrobacter siderocapsulatus</name>
    <dbReference type="NCBI Taxonomy" id="303"/>
    <lineage>
        <taxon>Bacteria</taxon>
        <taxon>Pseudomonadati</taxon>
        <taxon>Pseudomonadota</taxon>
        <taxon>Gammaproteobacteria</taxon>
        <taxon>Pseudomonadales</taxon>
        <taxon>Pseudomonadaceae</taxon>
        <taxon>Pseudomonas</taxon>
    </lineage>
</organism>